<feature type="domain" description="Methyltransferase type 11" evidence="1">
    <location>
        <begin position="48"/>
        <end position="136"/>
    </location>
</feature>
<gene>
    <name evidence="2" type="ORF">ACFOHJ_00865</name>
</gene>
<dbReference type="GO" id="GO:0032259">
    <property type="term" value="P:methylation"/>
    <property type="evidence" value="ECO:0007669"/>
    <property type="project" value="UniProtKB-KW"/>
</dbReference>
<keyword evidence="3" id="KW-1185">Reference proteome</keyword>
<dbReference type="SUPFAM" id="SSF53335">
    <property type="entry name" value="S-adenosyl-L-methionine-dependent methyltransferases"/>
    <property type="match status" value="1"/>
</dbReference>
<dbReference type="InterPro" id="IPR029063">
    <property type="entry name" value="SAM-dependent_MTases_sf"/>
</dbReference>
<dbReference type="InterPro" id="IPR013216">
    <property type="entry name" value="Methyltransf_11"/>
</dbReference>
<dbReference type="EC" id="2.1.1.-" evidence="2"/>
<dbReference type="Pfam" id="PF08241">
    <property type="entry name" value="Methyltransf_11"/>
    <property type="match status" value="1"/>
</dbReference>
<comment type="caution">
    <text evidence="2">The sequence shown here is derived from an EMBL/GenBank/DDBJ whole genome shotgun (WGS) entry which is preliminary data.</text>
</comment>
<accession>A0ABV7K3E5</accession>
<dbReference type="PANTHER" id="PTHR43591">
    <property type="entry name" value="METHYLTRANSFERASE"/>
    <property type="match status" value="1"/>
</dbReference>
<evidence type="ECO:0000259" key="1">
    <source>
        <dbReference type="Pfam" id="PF08241"/>
    </source>
</evidence>
<keyword evidence="2" id="KW-0808">Transferase</keyword>
<dbReference type="Proteomes" id="UP001595583">
    <property type="component" value="Unassembled WGS sequence"/>
</dbReference>
<dbReference type="GO" id="GO:0008168">
    <property type="term" value="F:methyltransferase activity"/>
    <property type="evidence" value="ECO:0007669"/>
    <property type="project" value="UniProtKB-KW"/>
</dbReference>
<evidence type="ECO:0000313" key="3">
    <source>
        <dbReference type="Proteomes" id="UP001595583"/>
    </source>
</evidence>
<dbReference type="CDD" id="cd02440">
    <property type="entry name" value="AdoMet_MTases"/>
    <property type="match status" value="1"/>
</dbReference>
<dbReference type="EMBL" id="JBHRTK010000001">
    <property type="protein sequence ID" value="MFC3204759.1"/>
    <property type="molecule type" value="Genomic_DNA"/>
</dbReference>
<proteinExistence type="predicted"/>
<sequence>MSSKAPLGVFLSGNPFPNGLTDGLFYREKMRAIHRVAPMELQGRGRVLEVGGGRSGLASLLYPEADIVTLDIDPALADSQPAWERSTFVCGDARSLPFEDNSFDVVTLFDVLEHIEEDNRAAEEALRVVRPGGRVLVSTPEAEWHYPYYKVMRPYCPHESELMQEWGHVRRGYRDPELAALFGRPAERRATFINPVTAFFHDVAFSRLGRRRRKLIYALAAPLTAVGYLLHRPSTRGTETAFAWRK</sequence>
<dbReference type="RefSeq" id="WP_378217527.1">
    <property type="nucleotide sequence ID" value="NZ_JBHRTK010000001.1"/>
</dbReference>
<name>A0ABV7K3E5_9HYPH</name>
<protein>
    <submittedName>
        <fullName evidence="2">Class I SAM-dependent methyltransferase</fullName>
        <ecNumber evidence="2">2.1.1.-</ecNumber>
    </submittedName>
</protein>
<reference evidence="3" key="1">
    <citation type="journal article" date="2019" name="Int. J. Syst. Evol. Microbiol.">
        <title>The Global Catalogue of Microorganisms (GCM) 10K type strain sequencing project: providing services to taxonomists for standard genome sequencing and annotation.</title>
        <authorList>
            <consortium name="The Broad Institute Genomics Platform"/>
            <consortium name="The Broad Institute Genome Sequencing Center for Infectious Disease"/>
            <person name="Wu L."/>
            <person name="Ma J."/>
        </authorList>
    </citation>
    <scope>NUCLEOTIDE SEQUENCE [LARGE SCALE GENOMIC DNA]</scope>
    <source>
        <strain evidence="3">KCTC 52165</strain>
    </source>
</reference>
<keyword evidence="2" id="KW-0489">Methyltransferase</keyword>
<dbReference type="Gene3D" id="3.40.50.150">
    <property type="entry name" value="Vaccinia Virus protein VP39"/>
    <property type="match status" value="1"/>
</dbReference>
<organism evidence="2 3">
    <name type="scientific">Aquamicrobium soli</name>
    <dbReference type="NCBI Taxonomy" id="1811518"/>
    <lineage>
        <taxon>Bacteria</taxon>
        <taxon>Pseudomonadati</taxon>
        <taxon>Pseudomonadota</taxon>
        <taxon>Alphaproteobacteria</taxon>
        <taxon>Hyphomicrobiales</taxon>
        <taxon>Phyllobacteriaceae</taxon>
        <taxon>Aquamicrobium</taxon>
    </lineage>
</organism>
<evidence type="ECO:0000313" key="2">
    <source>
        <dbReference type="EMBL" id="MFC3204759.1"/>
    </source>
</evidence>